<accession>A0A085W4N2</accession>
<dbReference type="Proteomes" id="UP000028725">
    <property type="component" value="Unassembled WGS sequence"/>
</dbReference>
<gene>
    <name evidence="1" type="ORF">DB31_3759</name>
</gene>
<proteinExistence type="predicted"/>
<name>A0A085W4N2_9BACT</name>
<evidence type="ECO:0000313" key="2">
    <source>
        <dbReference type="Proteomes" id="UP000028725"/>
    </source>
</evidence>
<reference evidence="1 2" key="1">
    <citation type="submission" date="2014-04" db="EMBL/GenBank/DDBJ databases">
        <title>Genome assembly of Hyalangium minutum DSM 14724.</title>
        <authorList>
            <person name="Sharma G."/>
            <person name="Subramanian S."/>
        </authorList>
    </citation>
    <scope>NUCLEOTIDE SEQUENCE [LARGE SCALE GENOMIC DNA]</scope>
    <source>
        <strain evidence="1 2">DSM 14724</strain>
    </source>
</reference>
<comment type="caution">
    <text evidence="1">The sequence shown here is derived from an EMBL/GenBank/DDBJ whole genome shotgun (WGS) entry which is preliminary data.</text>
</comment>
<protein>
    <submittedName>
        <fullName evidence="1">Uncharacterized protein</fullName>
    </submittedName>
</protein>
<dbReference type="EMBL" id="JMCB01000020">
    <property type="protein sequence ID" value="KFE62645.1"/>
    <property type="molecule type" value="Genomic_DNA"/>
</dbReference>
<dbReference type="AlphaFoldDB" id="A0A085W4N2"/>
<organism evidence="1 2">
    <name type="scientific">Hyalangium minutum</name>
    <dbReference type="NCBI Taxonomy" id="394096"/>
    <lineage>
        <taxon>Bacteria</taxon>
        <taxon>Pseudomonadati</taxon>
        <taxon>Myxococcota</taxon>
        <taxon>Myxococcia</taxon>
        <taxon>Myxococcales</taxon>
        <taxon>Cystobacterineae</taxon>
        <taxon>Archangiaceae</taxon>
        <taxon>Hyalangium</taxon>
    </lineage>
</organism>
<dbReference type="STRING" id="394096.DB31_3759"/>
<sequence>MELRGGRRRIVIATCTEEYSHPHEAKPFAVHRVTMPRDAGEGKSTAGLRSPSYCACQHRGASWRGRQTPS</sequence>
<keyword evidence="2" id="KW-1185">Reference proteome</keyword>
<evidence type="ECO:0000313" key="1">
    <source>
        <dbReference type="EMBL" id="KFE62645.1"/>
    </source>
</evidence>